<name>A0A2N0B599_9LEPT</name>
<sequence length="89" mass="10077">MNPFLPFLNRSLPEEKNLFSFGSLRRFPDSHKELRSFPPRIRSPIFWSAEYSESKGKHSIAKWKFLIECDSDCSGNSGGIVAESAVANL</sequence>
<reference evidence="1" key="1">
    <citation type="submission" date="2017-07" db="EMBL/GenBank/DDBJ databases">
        <title>Leptospira spp. isolated from tropical soils.</title>
        <authorList>
            <person name="Thibeaux R."/>
            <person name="Iraola G."/>
            <person name="Ferres I."/>
            <person name="Bierque E."/>
            <person name="Girault D."/>
            <person name="Soupe-Gilbert M.-E."/>
            <person name="Picardeau M."/>
            <person name="Goarant C."/>
        </authorList>
    </citation>
    <scope>NUCLEOTIDE SEQUENCE [LARGE SCALE GENOMIC DNA]</scope>
    <source>
        <strain evidence="1">ATI7-C-A5</strain>
    </source>
</reference>
<dbReference type="AlphaFoldDB" id="A0A2N0B599"/>
<dbReference type="EMBL" id="NPEF01000234">
    <property type="protein sequence ID" value="PJZ91673.1"/>
    <property type="molecule type" value="Genomic_DNA"/>
</dbReference>
<comment type="caution">
    <text evidence="1">The sequence shown here is derived from an EMBL/GenBank/DDBJ whole genome shotgun (WGS) entry which is preliminary data.</text>
</comment>
<accession>A0A2N0B599</accession>
<gene>
    <name evidence="1" type="ORF">CH379_17340</name>
</gene>
<evidence type="ECO:0000313" key="1">
    <source>
        <dbReference type="EMBL" id="PJZ91673.1"/>
    </source>
</evidence>
<organism evidence="1">
    <name type="scientific">Leptospira ellisii</name>
    <dbReference type="NCBI Taxonomy" id="2023197"/>
    <lineage>
        <taxon>Bacteria</taxon>
        <taxon>Pseudomonadati</taxon>
        <taxon>Spirochaetota</taxon>
        <taxon>Spirochaetia</taxon>
        <taxon>Leptospirales</taxon>
        <taxon>Leptospiraceae</taxon>
        <taxon>Leptospira</taxon>
    </lineage>
</organism>
<protein>
    <submittedName>
        <fullName evidence="1">Uncharacterized protein</fullName>
    </submittedName>
</protein>
<proteinExistence type="predicted"/>